<dbReference type="AlphaFoldDB" id="A0A372IUK6"/>
<comment type="caution">
    <text evidence="2">The sequence shown here is derived from an EMBL/GenBank/DDBJ whole genome shotgun (WGS) entry which is preliminary data.</text>
</comment>
<dbReference type="RefSeq" id="WP_117297870.1">
    <property type="nucleotide sequence ID" value="NZ_QVQT02000001.1"/>
</dbReference>
<dbReference type="PANTHER" id="PTHR30595">
    <property type="entry name" value="GLPR-RELATED TRANSCRIPTIONAL REPRESSOR"/>
    <property type="match status" value="1"/>
</dbReference>
<organism evidence="2 3">
    <name type="scientific">Paracidobacterium acidisoli</name>
    <dbReference type="NCBI Taxonomy" id="2303751"/>
    <lineage>
        <taxon>Bacteria</taxon>
        <taxon>Pseudomonadati</taxon>
        <taxon>Acidobacteriota</taxon>
        <taxon>Terriglobia</taxon>
        <taxon>Terriglobales</taxon>
        <taxon>Acidobacteriaceae</taxon>
        <taxon>Paracidobacterium</taxon>
    </lineage>
</organism>
<dbReference type="OrthoDB" id="292540at2"/>
<reference evidence="2 3" key="1">
    <citation type="submission" date="2018-08" db="EMBL/GenBank/DDBJ databases">
        <title>Acidipila sp. 4G-K13, an acidobacterium isolated from forest soil.</title>
        <authorList>
            <person name="Gao Z.-H."/>
            <person name="Qiu L.-H."/>
        </authorList>
    </citation>
    <scope>NUCLEOTIDE SEQUENCE [LARGE SCALE GENOMIC DNA]</scope>
    <source>
        <strain evidence="2 3">4G-K13</strain>
    </source>
</reference>
<dbReference type="GO" id="GO:0005524">
    <property type="term" value="F:ATP binding"/>
    <property type="evidence" value="ECO:0007669"/>
    <property type="project" value="UniProtKB-KW"/>
</dbReference>
<dbReference type="PANTHER" id="PTHR30595:SF6">
    <property type="entry name" value="SCHLAFEN ALBA-2 DOMAIN-CONTAINING PROTEIN"/>
    <property type="match status" value="1"/>
</dbReference>
<dbReference type="EMBL" id="QVQT01000001">
    <property type="protein sequence ID" value="RFU18575.1"/>
    <property type="molecule type" value="Genomic_DNA"/>
</dbReference>
<evidence type="ECO:0000313" key="2">
    <source>
        <dbReference type="EMBL" id="RFU18575.1"/>
    </source>
</evidence>
<dbReference type="InterPro" id="IPR007421">
    <property type="entry name" value="Schlafen_AlbA_2_dom"/>
</dbReference>
<gene>
    <name evidence="2" type="ORF">D0Y96_03240</name>
</gene>
<dbReference type="Pfam" id="PF04326">
    <property type="entry name" value="SLFN_AlbA_2"/>
    <property type="match status" value="1"/>
</dbReference>
<keyword evidence="2" id="KW-0547">Nucleotide-binding</keyword>
<sequence length="445" mass="51224">MSTVLIYYWQVISKERIQELIELGNENRNLDYKCAFSWSDANNDEKCEITKDVLAFANTRDGGVILIGVDDKSGALEGLTEEQALSFDQTKFNNFVQKYTDPRHTANVHRIEIGEKRLVVIDIPEFSEIPILCARDANSSVDSRRMILRKAALYKRTDRATSQVIEDAQEMRELLNRGLLRRQDELLKAFKQIIQPSEYNRPTEPGEEFKDEFQEAENYFSEFPGLTGEVTHWTLEMRPGTYIPSRMQSAAEIQSLVQQSAINLRGWTFPYAGRVGAARWANFDGGSQSVDEDRVRSPEALRVYKSGLVVWRSGAWEDHWKAFANDKVTSFIGLIYATTEWLLFARRFFESFLTVDESVHLIVKASGVRGRRLISTDPTVLLYGDLQTVVPCFKIEETATISDLRADPEAIARKIVRRIFELYNWNDPNEQMLVSLQQKFIQRQF</sequence>
<keyword evidence="3" id="KW-1185">Reference proteome</keyword>
<evidence type="ECO:0000259" key="1">
    <source>
        <dbReference type="Pfam" id="PF04326"/>
    </source>
</evidence>
<proteinExistence type="predicted"/>
<protein>
    <submittedName>
        <fullName evidence="2">ATP-binding protein</fullName>
    </submittedName>
</protein>
<evidence type="ECO:0000313" key="3">
    <source>
        <dbReference type="Proteomes" id="UP000264702"/>
    </source>
</evidence>
<dbReference type="Proteomes" id="UP000264702">
    <property type="component" value="Unassembled WGS sequence"/>
</dbReference>
<feature type="domain" description="Schlafen AlbA-2" evidence="1">
    <location>
        <begin position="26"/>
        <end position="137"/>
    </location>
</feature>
<keyword evidence="2" id="KW-0067">ATP-binding</keyword>
<accession>A0A372IUK6</accession>
<name>A0A372IUK6_9BACT</name>
<dbReference type="InterPro" id="IPR038461">
    <property type="entry name" value="Schlafen_AlbA_2_dom_sf"/>
</dbReference>
<dbReference type="Gene3D" id="3.30.950.30">
    <property type="entry name" value="Schlafen, AAA domain"/>
    <property type="match status" value="1"/>
</dbReference>